<dbReference type="SUPFAM" id="SSF56322">
    <property type="entry name" value="ADC synthase"/>
    <property type="match status" value="1"/>
</dbReference>
<dbReference type="AlphaFoldDB" id="C7MLD1"/>
<dbReference type="OrthoDB" id="3518032at2"/>
<evidence type="ECO:0000259" key="6">
    <source>
        <dbReference type="Pfam" id="PF00425"/>
    </source>
</evidence>
<feature type="domain" description="Chorismate-utilising enzyme C-terminal" evidence="6">
    <location>
        <begin position="152"/>
        <end position="405"/>
    </location>
</feature>
<dbReference type="EMBL" id="CP001682">
    <property type="protein sequence ID" value="ACU95078.1"/>
    <property type="molecule type" value="Genomic_DNA"/>
</dbReference>
<dbReference type="Pfam" id="PF00425">
    <property type="entry name" value="Chorismate_bind"/>
    <property type="match status" value="1"/>
</dbReference>
<dbReference type="EC" id="5.4.4.2" evidence="3"/>
<evidence type="ECO:0000256" key="3">
    <source>
        <dbReference type="ARBA" id="ARBA00012824"/>
    </source>
</evidence>
<dbReference type="InterPro" id="IPR015890">
    <property type="entry name" value="Chorismate_C"/>
</dbReference>
<dbReference type="RefSeq" id="WP_015778941.1">
    <property type="nucleotide sequence ID" value="NC_013170.1"/>
</dbReference>
<comment type="similarity">
    <text evidence="2">Belongs to the isochorismate synthase family.</text>
</comment>
<dbReference type="Proteomes" id="UP000000954">
    <property type="component" value="Chromosome"/>
</dbReference>
<sequence>MPKLYTYTMPLEGAVLDAFCNVQDGFTDQFVYYCKDCSRRFLGLGRCIAVPALADIDPVFQGPKTLSPILFSFNRFDATNPKPLDDLFASFPQVPFMVPELVFIETESGRFIQVNSLGPVYPGRVERFAEAASRPYQHACVSIPYQVGKDDRQIWSGQVKRALEAIKQKRLSKVVLSRRIPLHAQRRFSSKDVLVNLIDGPAKGCVFLYRYGDVFFCGCTPELLVRVCAGQVESECLAGTAPVGATDQETDNLGQQLLADEKNRREHEAVVGFIRQVLERNCYQVDIPTIPQLKQLVQVQHLQTPAHACLMEGHRLDELAAQLMPTPALSGLPVGEALMLIREIESYNRGLFGGSVGYSTADGEGEYSVTIRSGVFDGQDGWLYAGCGIVEGSNADEEYDEIDMKLKTILSAFEGGRE</sequence>
<reference evidence="7 8" key="1">
    <citation type="journal article" date="2009" name="Stand. Genomic Sci.">
        <title>Complete genome sequence of Cryptobacterium curtum type strain (12-3).</title>
        <authorList>
            <person name="Mavrommatis K."/>
            <person name="Pukall R."/>
            <person name="Rohde C."/>
            <person name="Chen F."/>
            <person name="Sims D."/>
            <person name="Brettin T."/>
            <person name="Kuske C."/>
            <person name="Detter J.C."/>
            <person name="Han C."/>
            <person name="Lapidus A."/>
            <person name="Copeland A."/>
            <person name="Glavina Del Rio T."/>
            <person name="Nolan M."/>
            <person name="Lucas S."/>
            <person name="Tice H."/>
            <person name="Cheng J.F."/>
            <person name="Bruce D."/>
            <person name="Goodwin L."/>
            <person name="Pitluck S."/>
            <person name="Ovchinnikova G."/>
            <person name="Pati A."/>
            <person name="Ivanova N."/>
            <person name="Chen A."/>
            <person name="Palaniappan K."/>
            <person name="Chain P."/>
            <person name="D'haeseleer P."/>
            <person name="Goker M."/>
            <person name="Bristow J."/>
            <person name="Eisen J.A."/>
            <person name="Markowitz V."/>
            <person name="Hugenholtz P."/>
            <person name="Rohde M."/>
            <person name="Klenk H.P."/>
            <person name="Kyrpides N.C."/>
        </authorList>
    </citation>
    <scope>NUCLEOTIDE SEQUENCE [LARGE SCALE GENOMIC DNA]</scope>
    <source>
        <strain evidence="8">ATCC 700683 / DSM 15641 / 12-3</strain>
    </source>
</reference>
<accession>C7MLD1</accession>
<evidence type="ECO:0000256" key="1">
    <source>
        <dbReference type="ARBA" id="ARBA00000799"/>
    </source>
</evidence>
<dbReference type="PRINTS" id="PR00095">
    <property type="entry name" value="ANTSNTHASEI"/>
</dbReference>
<dbReference type="GO" id="GO:0008909">
    <property type="term" value="F:isochorismate synthase activity"/>
    <property type="evidence" value="ECO:0007669"/>
    <property type="project" value="UniProtKB-EC"/>
</dbReference>
<keyword evidence="8" id="KW-1185">Reference proteome</keyword>
<organism evidence="7 8">
    <name type="scientific">Cryptobacterium curtum (strain ATCC 700683 / DSM 15641 / CCUG 43107 / 12-3)</name>
    <dbReference type="NCBI Taxonomy" id="469378"/>
    <lineage>
        <taxon>Bacteria</taxon>
        <taxon>Bacillati</taxon>
        <taxon>Actinomycetota</taxon>
        <taxon>Coriobacteriia</taxon>
        <taxon>Eggerthellales</taxon>
        <taxon>Eggerthellaceae</taxon>
        <taxon>Cryptobacterium</taxon>
    </lineage>
</organism>
<keyword evidence="4" id="KW-0413">Isomerase</keyword>
<dbReference type="STRING" id="469378.Ccur_14050"/>
<dbReference type="InterPro" id="IPR004561">
    <property type="entry name" value="IsoChor_synthase"/>
</dbReference>
<protein>
    <recommendedName>
        <fullName evidence="3">isochorismate synthase</fullName>
        <ecNumber evidence="3">5.4.4.2</ecNumber>
    </recommendedName>
    <alternativeName>
        <fullName evidence="5">Isochorismate mutase</fullName>
    </alternativeName>
</protein>
<evidence type="ECO:0000256" key="4">
    <source>
        <dbReference type="ARBA" id="ARBA00023235"/>
    </source>
</evidence>
<dbReference type="PANTHER" id="PTHR42839">
    <property type="entry name" value="ISOCHORISMATE SYNTHASE ENTC"/>
    <property type="match status" value="1"/>
</dbReference>
<dbReference type="InterPro" id="IPR019999">
    <property type="entry name" value="Anth_synth_I-like"/>
</dbReference>
<evidence type="ECO:0000313" key="8">
    <source>
        <dbReference type="Proteomes" id="UP000000954"/>
    </source>
</evidence>
<dbReference type="NCBIfam" id="TIGR00543">
    <property type="entry name" value="isochor_syn"/>
    <property type="match status" value="1"/>
</dbReference>
<dbReference type="HOGENOM" id="CLU_006493_8_4_11"/>
<evidence type="ECO:0000256" key="5">
    <source>
        <dbReference type="ARBA" id="ARBA00041564"/>
    </source>
</evidence>
<dbReference type="KEGG" id="ccu:Ccur_14050"/>
<evidence type="ECO:0000256" key="2">
    <source>
        <dbReference type="ARBA" id="ARBA00005297"/>
    </source>
</evidence>
<dbReference type="eggNOG" id="COG1169">
    <property type="taxonomic scope" value="Bacteria"/>
</dbReference>
<comment type="catalytic activity">
    <reaction evidence="1">
        <text>chorismate = isochorismate</text>
        <dbReference type="Rhea" id="RHEA:18985"/>
        <dbReference type="ChEBI" id="CHEBI:29748"/>
        <dbReference type="ChEBI" id="CHEBI:29780"/>
        <dbReference type="EC" id="5.4.4.2"/>
    </reaction>
</comment>
<dbReference type="Gene3D" id="3.60.120.10">
    <property type="entry name" value="Anthranilate synthase"/>
    <property type="match status" value="1"/>
</dbReference>
<dbReference type="InterPro" id="IPR005801">
    <property type="entry name" value="ADC_synthase"/>
</dbReference>
<proteinExistence type="inferred from homology"/>
<dbReference type="PANTHER" id="PTHR42839:SF2">
    <property type="entry name" value="ISOCHORISMATE SYNTHASE ENTC"/>
    <property type="match status" value="1"/>
</dbReference>
<evidence type="ECO:0000313" key="7">
    <source>
        <dbReference type="EMBL" id="ACU95078.1"/>
    </source>
</evidence>
<name>C7MLD1_CRYCD</name>
<gene>
    <name evidence="7" type="ordered locus">Ccur_14050</name>
</gene>